<organism evidence="2 3">
    <name type="scientific">Leptobacterium flavescens</name>
    <dbReference type="NCBI Taxonomy" id="472055"/>
    <lineage>
        <taxon>Bacteria</taxon>
        <taxon>Pseudomonadati</taxon>
        <taxon>Bacteroidota</taxon>
        <taxon>Flavobacteriia</taxon>
        <taxon>Flavobacteriales</taxon>
        <taxon>Flavobacteriaceae</taxon>
        <taxon>Leptobacterium</taxon>
    </lineage>
</organism>
<feature type="transmembrane region" description="Helical" evidence="1">
    <location>
        <begin position="64"/>
        <end position="85"/>
    </location>
</feature>
<reference evidence="2 3" key="1">
    <citation type="submission" date="2020-01" db="EMBL/GenBank/DDBJ databases">
        <title>Leptobacterium flavescens.</title>
        <authorList>
            <person name="Wang G."/>
        </authorList>
    </citation>
    <scope>NUCLEOTIDE SEQUENCE [LARGE SCALE GENOMIC DNA]</scope>
    <source>
        <strain evidence="2 3">KCTC 22160</strain>
    </source>
</reference>
<keyword evidence="1" id="KW-0812">Transmembrane</keyword>
<name>A0A6P0UXD3_9FLAO</name>
<keyword evidence="3" id="KW-1185">Reference proteome</keyword>
<proteinExistence type="predicted"/>
<gene>
    <name evidence="2" type="ORF">GWK08_16800</name>
</gene>
<keyword evidence="1" id="KW-0472">Membrane</keyword>
<keyword evidence="1" id="KW-1133">Transmembrane helix</keyword>
<dbReference type="RefSeq" id="WP_163608414.1">
    <property type="nucleotide sequence ID" value="NZ_JAABOO010000004.1"/>
</dbReference>
<comment type="caution">
    <text evidence="2">The sequence shown here is derived from an EMBL/GenBank/DDBJ whole genome shotgun (WGS) entry which is preliminary data.</text>
</comment>
<protein>
    <submittedName>
        <fullName evidence="2">Uncharacterized protein</fullName>
    </submittedName>
</protein>
<feature type="transmembrane region" description="Helical" evidence="1">
    <location>
        <begin position="39"/>
        <end position="57"/>
    </location>
</feature>
<evidence type="ECO:0000313" key="2">
    <source>
        <dbReference type="EMBL" id="NER15116.1"/>
    </source>
</evidence>
<dbReference type="Proteomes" id="UP000468581">
    <property type="component" value="Unassembled WGS sequence"/>
</dbReference>
<evidence type="ECO:0000256" key="1">
    <source>
        <dbReference type="SAM" id="Phobius"/>
    </source>
</evidence>
<evidence type="ECO:0000313" key="3">
    <source>
        <dbReference type="Proteomes" id="UP000468581"/>
    </source>
</evidence>
<accession>A0A6P0UXD3</accession>
<dbReference type="EMBL" id="JAABOO010000004">
    <property type="protein sequence ID" value="NER15116.1"/>
    <property type="molecule type" value="Genomic_DNA"/>
</dbReference>
<dbReference type="AlphaFoldDB" id="A0A6P0UXD3"/>
<sequence>MNNRTKYILLILSISALVLSIYSKNNILTESSYGPVELEYAKIFFGIGLLCAGIYYFNKNWHKGLTLVMTVMFSLSLVLNIYLIAKNYKGIQFQNRFAEYSKLESCEEMEKRFATDLKKGEIKYFQFGIGYDTELAKKLKDKYNIETFGMGCLIQAEKECYNKLVNEYLKEKHNDDIIDY</sequence>